<evidence type="ECO:0000256" key="5">
    <source>
        <dbReference type="ARBA" id="ARBA00023004"/>
    </source>
</evidence>
<evidence type="ECO:0000259" key="8">
    <source>
        <dbReference type="PROSITE" id="PS51007"/>
    </source>
</evidence>
<dbReference type="PANTHER" id="PTHR11961">
    <property type="entry name" value="CYTOCHROME C"/>
    <property type="match status" value="1"/>
</dbReference>
<feature type="domain" description="Cytochrome c" evidence="8">
    <location>
        <begin position="26"/>
        <end position="124"/>
    </location>
</feature>
<evidence type="ECO:0000256" key="4">
    <source>
        <dbReference type="ARBA" id="ARBA00022982"/>
    </source>
</evidence>
<accession>A0ABW0N9P8</accession>
<gene>
    <name evidence="9" type="ORF">ACFPOE_05605</name>
</gene>
<dbReference type="Gene3D" id="1.10.760.10">
    <property type="entry name" value="Cytochrome c-like domain"/>
    <property type="match status" value="1"/>
</dbReference>
<organism evidence="9 10">
    <name type="scientific">Caenimonas terrae</name>
    <dbReference type="NCBI Taxonomy" id="696074"/>
    <lineage>
        <taxon>Bacteria</taxon>
        <taxon>Pseudomonadati</taxon>
        <taxon>Pseudomonadota</taxon>
        <taxon>Betaproteobacteria</taxon>
        <taxon>Burkholderiales</taxon>
        <taxon>Comamonadaceae</taxon>
        <taxon>Caenimonas</taxon>
    </lineage>
</organism>
<dbReference type="InterPro" id="IPR009056">
    <property type="entry name" value="Cyt_c-like_dom"/>
</dbReference>
<keyword evidence="10" id="KW-1185">Reference proteome</keyword>
<evidence type="ECO:0000256" key="7">
    <source>
        <dbReference type="SAM" id="SignalP"/>
    </source>
</evidence>
<protein>
    <submittedName>
        <fullName evidence="9">C-type cytochrome</fullName>
    </submittedName>
</protein>
<dbReference type="InterPro" id="IPR036909">
    <property type="entry name" value="Cyt_c-like_dom_sf"/>
</dbReference>
<sequence>MSARRAAAALALGWIASAAAAAPDAAALQRGEQVYARCAACHSIEGNRTGPQHCGLFGRRAGTAPGFQMYSKAMRASNIVWDARTLDRFLQDPMKAVPGTAMGYAGVKDPKERGDLIAWLHEASRPGTNCKLSQ</sequence>
<proteinExistence type="predicted"/>
<dbReference type="InterPro" id="IPR002327">
    <property type="entry name" value="Cyt_c_1A/1B"/>
</dbReference>
<keyword evidence="1" id="KW-0813">Transport</keyword>
<dbReference type="PRINTS" id="PR00604">
    <property type="entry name" value="CYTCHRMECIAB"/>
</dbReference>
<feature type="chain" id="PRO_5045849926" evidence="7">
    <location>
        <begin position="22"/>
        <end position="134"/>
    </location>
</feature>
<reference evidence="10" key="1">
    <citation type="journal article" date="2019" name="Int. J. Syst. Evol. Microbiol.">
        <title>The Global Catalogue of Microorganisms (GCM) 10K type strain sequencing project: providing services to taxonomists for standard genome sequencing and annotation.</title>
        <authorList>
            <consortium name="The Broad Institute Genomics Platform"/>
            <consortium name="The Broad Institute Genome Sequencing Center for Infectious Disease"/>
            <person name="Wu L."/>
            <person name="Ma J."/>
        </authorList>
    </citation>
    <scope>NUCLEOTIDE SEQUENCE [LARGE SCALE GENOMIC DNA]</scope>
    <source>
        <strain evidence="10">CCUG 57401</strain>
    </source>
</reference>
<dbReference type="Pfam" id="PF00034">
    <property type="entry name" value="Cytochrom_C"/>
    <property type="match status" value="1"/>
</dbReference>
<dbReference type="RefSeq" id="WP_376849035.1">
    <property type="nucleotide sequence ID" value="NZ_JBHSMF010000004.1"/>
</dbReference>
<dbReference type="EMBL" id="JBHSMF010000004">
    <property type="protein sequence ID" value="MFC5497001.1"/>
    <property type="molecule type" value="Genomic_DNA"/>
</dbReference>
<dbReference type="PROSITE" id="PS51007">
    <property type="entry name" value="CYTC"/>
    <property type="match status" value="1"/>
</dbReference>
<comment type="caution">
    <text evidence="9">The sequence shown here is derived from an EMBL/GenBank/DDBJ whole genome shotgun (WGS) entry which is preliminary data.</text>
</comment>
<evidence type="ECO:0000256" key="6">
    <source>
        <dbReference type="PROSITE-ProRule" id="PRU00433"/>
    </source>
</evidence>
<evidence type="ECO:0000256" key="2">
    <source>
        <dbReference type="ARBA" id="ARBA00022617"/>
    </source>
</evidence>
<name>A0ABW0N9P8_9BURK</name>
<evidence type="ECO:0000313" key="10">
    <source>
        <dbReference type="Proteomes" id="UP001596037"/>
    </source>
</evidence>
<dbReference type="SUPFAM" id="SSF46626">
    <property type="entry name" value="Cytochrome c"/>
    <property type="match status" value="1"/>
</dbReference>
<keyword evidence="3 6" id="KW-0479">Metal-binding</keyword>
<evidence type="ECO:0000256" key="3">
    <source>
        <dbReference type="ARBA" id="ARBA00022723"/>
    </source>
</evidence>
<keyword evidence="2 6" id="KW-0349">Heme</keyword>
<evidence type="ECO:0000256" key="1">
    <source>
        <dbReference type="ARBA" id="ARBA00022448"/>
    </source>
</evidence>
<dbReference type="Proteomes" id="UP001596037">
    <property type="component" value="Unassembled WGS sequence"/>
</dbReference>
<keyword evidence="5 6" id="KW-0408">Iron</keyword>
<keyword evidence="7" id="KW-0732">Signal</keyword>
<keyword evidence="4" id="KW-0249">Electron transport</keyword>
<feature type="signal peptide" evidence="7">
    <location>
        <begin position="1"/>
        <end position="21"/>
    </location>
</feature>
<evidence type="ECO:0000313" key="9">
    <source>
        <dbReference type="EMBL" id="MFC5497001.1"/>
    </source>
</evidence>